<accession>A0A2V4AQ39</accession>
<dbReference type="Proteomes" id="UP000249915">
    <property type="component" value="Unassembled WGS sequence"/>
</dbReference>
<dbReference type="RefSeq" id="WP_112283323.1">
    <property type="nucleotide sequence ID" value="NZ_MASW01000005.1"/>
</dbReference>
<protein>
    <submittedName>
        <fullName evidence="1">Uncharacterized protein</fullName>
    </submittedName>
</protein>
<comment type="caution">
    <text evidence="1">The sequence shown here is derived from an EMBL/GenBank/DDBJ whole genome shotgun (WGS) entry which is preliminary data.</text>
</comment>
<dbReference type="InterPro" id="IPR029058">
    <property type="entry name" value="AB_hydrolase_fold"/>
</dbReference>
<keyword evidence="2" id="KW-1185">Reference proteome</keyword>
<dbReference type="AlphaFoldDB" id="A0A2V4AQ39"/>
<dbReference type="OrthoDB" id="3693848at2"/>
<dbReference type="EMBL" id="MASW01000005">
    <property type="protein sequence ID" value="PXY22722.1"/>
    <property type="molecule type" value="Genomic_DNA"/>
</dbReference>
<organism evidence="1 2">
    <name type="scientific">Prauserella muralis</name>
    <dbReference type="NCBI Taxonomy" id="588067"/>
    <lineage>
        <taxon>Bacteria</taxon>
        <taxon>Bacillati</taxon>
        <taxon>Actinomycetota</taxon>
        <taxon>Actinomycetes</taxon>
        <taxon>Pseudonocardiales</taxon>
        <taxon>Pseudonocardiaceae</taxon>
        <taxon>Prauserella</taxon>
    </lineage>
</organism>
<gene>
    <name evidence="1" type="ORF">BAY60_23225</name>
</gene>
<evidence type="ECO:0000313" key="2">
    <source>
        <dbReference type="Proteomes" id="UP000249915"/>
    </source>
</evidence>
<reference evidence="1 2" key="1">
    <citation type="submission" date="2016-07" db="EMBL/GenBank/DDBJ databases">
        <title>Draft genome sequence of Prauserella muralis DSM 45305, isolated from a mould-covered wall in an indoor environment.</title>
        <authorList>
            <person name="Ruckert C."/>
            <person name="Albersmeier A."/>
            <person name="Jiang C.-L."/>
            <person name="Jiang Y."/>
            <person name="Kalinowski J."/>
            <person name="Schneider O."/>
            <person name="Winkler A."/>
            <person name="Zotchev S.B."/>
        </authorList>
    </citation>
    <scope>NUCLEOTIDE SEQUENCE [LARGE SCALE GENOMIC DNA]</scope>
    <source>
        <strain evidence="1 2">DSM 45305</strain>
    </source>
</reference>
<dbReference type="SUPFAM" id="SSF53474">
    <property type="entry name" value="alpha/beta-Hydrolases"/>
    <property type="match status" value="1"/>
</dbReference>
<sequence length="229" mass="24648">MAEELRDDEVRGAGPPVVWQGPQDAPVILVLDPAGEAKHNELPATWRPLAEHVRIGWCRLPAEHGDEPSVADILAELGQRAHLVASGTAAEPALALALDHADRVRSVVAVDPAPADPAGPRPDDYASVADWWDRTTAASRKRLLSGGVRVECFVHRDSDPAVRVGPPVPLGHPDVVGRVVQTLLSFQGDRADPEAVEPERQEIADAWQAVRERFGPPLARARRSGGSTY</sequence>
<dbReference type="Gene3D" id="3.40.50.1820">
    <property type="entry name" value="alpha/beta hydrolase"/>
    <property type="match status" value="1"/>
</dbReference>
<proteinExistence type="predicted"/>
<evidence type="ECO:0000313" key="1">
    <source>
        <dbReference type="EMBL" id="PXY22722.1"/>
    </source>
</evidence>
<name>A0A2V4AQ39_9PSEU</name>